<keyword evidence="1" id="KW-0489">Methyltransferase</keyword>
<dbReference type="Gene3D" id="3.30.1330.30">
    <property type="match status" value="1"/>
</dbReference>
<dbReference type="InterPro" id="IPR029028">
    <property type="entry name" value="Alpha/beta_knot_MTases"/>
</dbReference>
<dbReference type="AlphaFoldDB" id="A0A382FIC4"/>
<reference evidence="4" key="1">
    <citation type="submission" date="2018-05" db="EMBL/GenBank/DDBJ databases">
        <authorList>
            <person name="Lanie J.A."/>
            <person name="Ng W.-L."/>
            <person name="Kazmierczak K.M."/>
            <person name="Andrzejewski T.M."/>
            <person name="Davidsen T.M."/>
            <person name="Wayne K.J."/>
            <person name="Tettelin H."/>
            <person name="Glass J.I."/>
            <person name="Rusch D."/>
            <person name="Podicherti R."/>
            <person name="Tsui H.-C.T."/>
            <person name="Winkler M.E."/>
        </authorList>
    </citation>
    <scope>NUCLEOTIDE SEQUENCE</scope>
</reference>
<dbReference type="EMBL" id="UINC01050187">
    <property type="protein sequence ID" value="SVB62856.1"/>
    <property type="molecule type" value="Genomic_DNA"/>
</dbReference>
<dbReference type="InterPro" id="IPR013123">
    <property type="entry name" value="SpoU_subst-bd"/>
</dbReference>
<dbReference type="Pfam" id="PF08032">
    <property type="entry name" value="SpoU_sub_bind"/>
    <property type="match status" value="1"/>
</dbReference>
<sequence length="206" mass="23322">MKNKSRKIPKRQQNSIFWVYGYHATVAALRNINRRKNELLLTTDAQKKIIQEKDLNILSEIKQKILTRVEIDNLVGKNINHQGICLSVEKIQKKTIKEFISEQDENNSTLVLLDQLEDSQNVGAIFRSALAFNINGIILTENQSVNENGFIAKSACGGLDKVPFTYISNLSSAIKTLKENGYWVYGLDGKAKKLISEIDFPKKIVL</sequence>
<name>A0A382FIC4_9ZZZZ</name>
<protein>
    <recommendedName>
        <fullName evidence="3">RNA 2-O ribose methyltransferase substrate binding domain-containing protein</fullName>
    </recommendedName>
</protein>
<dbReference type="InterPro" id="IPR004441">
    <property type="entry name" value="rRNA_MeTrfase_TrmH"/>
</dbReference>
<feature type="non-terminal residue" evidence="4">
    <location>
        <position position="206"/>
    </location>
</feature>
<dbReference type="Pfam" id="PF00588">
    <property type="entry name" value="SpoU_methylase"/>
    <property type="match status" value="1"/>
</dbReference>
<dbReference type="GO" id="GO:0008173">
    <property type="term" value="F:RNA methyltransferase activity"/>
    <property type="evidence" value="ECO:0007669"/>
    <property type="project" value="InterPro"/>
</dbReference>
<dbReference type="GO" id="GO:0006396">
    <property type="term" value="P:RNA processing"/>
    <property type="evidence" value="ECO:0007669"/>
    <property type="project" value="InterPro"/>
</dbReference>
<dbReference type="GO" id="GO:0005829">
    <property type="term" value="C:cytosol"/>
    <property type="evidence" value="ECO:0007669"/>
    <property type="project" value="TreeGrafter"/>
</dbReference>
<dbReference type="GO" id="GO:0032259">
    <property type="term" value="P:methylation"/>
    <property type="evidence" value="ECO:0007669"/>
    <property type="project" value="UniProtKB-KW"/>
</dbReference>
<dbReference type="InterPro" id="IPR029064">
    <property type="entry name" value="Ribosomal_eL30-like_sf"/>
</dbReference>
<evidence type="ECO:0000259" key="3">
    <source>
        <dbReference type="SMART" id="SM00967"/>
    </source>
</evidence>
<dbReference type="PANTHER" id="PTHR46429">
    <property type="entry name" value="23S RRNA (GUANOSINE-2'-O-)-METHYLTRANSFERASE RLMB"/>
    <property type="match status" value="1"/>
</dbReference>
<dbReference type="CDD" id="cd18103">
    <property type="entry name" value="SpoU-like_RlmB"/>
    <property type="match status" value="1"/>
</dbReference>
<feature type="domain" description="RNA 2-O ribose methyltransferase substrate binding" evidence="3">
    <location>
        <begin position="18"/>
        <end position="94"/>
    </location>
</feature>
<organism evidence="4">
    <name type="scientific">marine metagenome</name>
    <dbReference type="NCBI Taxonomy" id="408172"/>
    <lineage>
        <taxon>unclassified sequences</taxon>
        <taxon>metagenomes</taxon>
        <taxon>ecological metagenomes</taxon>
    </lineage>
</organism>
<dbReference type="Gene3D" id="3.40.1280.10">
    <property type="match status" value="1"/>
</dbReference>
<dbReference type="SUPFAM" id="SSF75217">
    <property type="entry name" value="alpha/beta knot"/>
    <property type="match status" value="1"/>
</dbReference>
<evidence type="ECO:0000256" key="1">
    <source>
        <dbReference type="ARBA" id="ARBA00022603"/>
    </source>
</evidence>
<dbReference type="PANTHER" id="PTHR46429:SF1">
    <property type="entry name" value="23S RRNA (GUANOSINE-2'-O-)-METHYLTRANSFERASE RLMB"/>
    <property type="match status" value="1"/>
</dbReference>
<keyword evidence="2" id="KW-0808">Transferase</keyword>
<dbReference type="GO" id="GO:0003723">
    <property type="term" value="F:RNA binding"/>
    <property type="evidence" value="ECO:0007669"/>
    <property type="project" value="InterPro"/>
</dbReference>
<evidence type="ECO:0000313" key="4">
    <source>
        <dbReference type="EMBL" id="SVB62856.1"/>
    </source>
</evidence>
<gene>
    <name evidence="4" type="ORF">METZ01_LOCUS215710</name>
</gene>
<dbReference type="SMART" id="SM00967">
    <property type="entry name" value="SpoU_sub_bind"/>
    <property type="match status" value="1"/>
</dbReference>
<evidence type="ECO:0000256" key="2">
    <source>
        <dbReference type="ARBA" id="ARBA00022679"/>
    </source>
</evidence>
<dbReference type="SUPFAM" id="SSF55315">
    <property type="entry name" value="L30e-like"/>
    <property type="match status" value="1"/>
</dbReference>
<feature type="non-terminal residue" evidence="4">
    <location>
        <position position="1"/>
    </location>
</feature>
<accession>A0A382FIC4</accession>
<dbReference type="InterPro" id="IPR029026">
    <property type="entry name" value="tRNA_m1G_MTases_N"/>
</dbReference>
<dbReference type="InterPro" id="IPR001537">
    <property type="entry name" value="SpoU_MeTrfase"/>
</dbReference>
<proteinExistence type="predicted"/>